<accession>A0A5C2SS69</accession>
<feature type="compositionally biased region" description="Polar residues" evidence="1">
    <location>
        <begin position="143"/>
        <end position="159"/>
    </location>
</feature>
<sequence>MRRFQEYLESIEEQIEVKGRWGWVYERRSGISRARTVTMRWSRLLGLTREPHPRPSHSLLRFRSTLATKGTGKNWAVEQIDASHFQRQRDRPREDERRELRLRKRVHPRPTALDRHAWQAVHYNHEAGCHHGLDDWLRPSSPPTMSLPSQPRATSVQSSLTVAVASTEV</sequence>
<evidence type="ECO:0000313" key="3">
    <source>
        <dbReference type="Proteomes" id="UP000313359"/>
    </source>
</evidence>
<evidence type="ECO:0000256" key="1">
    <source>
        <dbReference type="SAM" id="MobiDB-lite"/>
    </source>
</evidence>
<feature type="region of interest" description="Disordered" evidence="1">
    <location>
        <begin position="140"/>
        <end position="159"/>
    </location>
</feature>
<evidence type="ECO:0000313" key="2">
    <source>
        <dbReference type="EMBL" id="RPD66264.1"/>
    </source>
</evidence>
<dbReference type="Proteomes" id="UP000313359">
    <property type="component" value="Unassembled WGS sequence"/>
</dbReference>
<dbReference type="EMBL" id="ML122251">
    <property type="protein sequence ID" value="RPD66264.1"/>
    <property type="molecule type" value="Genomic_DNA"/>
</dbReference>
<keyword evidence="3" id="KW-1185">Reference proteome</keyword>
<organism evidence="2 3">
    <name type="scientific">Lentinus tigrinus ALCF2SS1-6</name>
    <dbReference type="NCBI Taxonomy" id="1328759"/>
    <lineage>
        <taxon>Eukaryota</taxon>
        <taxon>Fungi</taxon>
        <taxon>Dikarya</taxon>
        <taxon>Basidiomycota</taxon>
        <taxon>Agaricomycotina</taxon>
        <taxon>Agaricomycetes</taxon>
        <taxon>Polyporales</taxon>
        <taxon>Polyporaceae</taxon>
        <taxon>Lentinus</taxon>
    </lineage>
</organism>
<proteinExistence type="predicted"/>
<reference evidence="2" key="1">
    <citation type="journal article" date="2018" name="Genome Biol. Evol.">
        <title>Genomics and development of Lentinus tigrinus, a white-rot wood-decaying mushroom with dimorphic fruiting bodies.</title>
        <authorList>
            <person name="Wu B."/>
            <person name="Xu Z."/>
            <person name="Knudson A."/>
            <person name="Carlson A."/>
            <person name="Chen N."/>
            <person name="Kovaka S."/>
            <person name="LaButti K."/>
            <person name="Lipzen A."/>
            <person name="Pennachio C."/>
            <person name="Riley R."/>
            <person name="Schakwitz W."/>
            <person name="Umezawa K."/>
            <person name="Ohm R.A."/>
            <person name="Grigoriev I.V."/>
            <person name="Nagy L.G."/>
            <person name="Gibbons J."/>
            <person name="Hibbett D."/>
        </authorList>
    </citation>
    <scope>NUCLEOTIDE SEQUENCE [LARGE SCALE GENOMIC DNA]</scope>
    <source>
        <strain evidence="2">ALCF2SS1-6</strain>
    </source>
</reference>
<dbReference type="AlphaFoldDB" id="A0A5C2SS69"/>
<name>A0A5C2SS69_9APHY</name>
<gene>
    <name evidence="2" type="ORF">L227DRAFT_138460</name>
</gene>
<protein>
    <submittedName>
        <fullName evidence="2">Uncharacterized protein</fullName>
    </submittedName>
</protein>